<protein>
    <submittedName>
        <fullName evidence="1">Uncharacterized protein</fullName>
    </submittedName>
</protein>
<dbReference type="EMBL" id="GBEZ01010359">
    <property type="protein sequence ID" value="JAC75308.1"/>
    <property type="molecule type" value="Transcribed_RNA"/>
</dbReference>
<dbReference type="AlphaFoldDB" id="A0A061RTK4"/>
<proteinExistence type="predicted"/>
<gene>
    <name evidence="1" type="ORF">TSPGSL018_23463</name>
</gene>
<accession>A0A061RTK4</accession>
<evidence type="ECO:0000313" key="1">
    <source>
        <dbReference type="EMBL" id="JAC75308.1"/>
    </source>
</evidence>
<name>A0A061RTK4_9CHLO</name>
<organism evidence="1">
    <name type="scientific">Tetraselmis sp. GSL018</name>
    <dbReference type="NCBI Taxonomy" id="582737"/>
    <lineage>
        <taxon>Eukaryota</taxon>
        <taxon>Viridiplantae</taxon>
        <taxon>Chlorophyta</taxon>
        <taxon>core chlorophytes</taxon>
        <taxon>Chlorodendrophyceae</taxon>
        <taxon>Chlorodendrales</taxon>
        <taxon>Chlorodendraceae</taxon>
        <taxon>Tetraselmis</taxon>
    </lineage>
</organism>
<reference evidence="1" key="1">
    <citation type="submission" date="2014-05" db="EMBL/GenBank/DDBJ databases">
        <title>The transcriptome of the halophilic microalga Tetraselmis sp. GSL018 isolated from the Great Salt Lake, Utah.</title>
        <authorList>
            <person name="Jinkerson R.E."/>
            <person name="D'Adamo S."/>
            <person name="Posewitz M.C."/>
        </authorList>
    </citation>
    <scope>NUCLEOTIDE SEQUENCE</scope>
    <source>
        <strain evidence="1">GSL018</strain>
    </source>
</reference>
<feature type="non-terminal residue" evidence="1">
    <location>
        <position position="73"/>
    </location>
</feature>
<feature type="non-terminal residue" evidence="1">
    <location>
        <position position="1"/>
    </location>
</feature>
<sequence length="73" mass="7990">TGEEVSASLSHLPSSLSKQPLFRPLPLRFTPPPGWLFLPHGNPTAQGRKGNLVCPEPPLWQRFPSSALRTPPP</sequence>